<keyword evidence="5 8" id="KW-0720">Serine protease</keyword>
<dbReference type="GO" id="GO:0006508">
    <property type="term" value="P:proteolysis"/>
    <property type="evidence" value="ECO:0007669"/>
    <property type="project" value="UniProtKB-KW"/>
</dbReference>
<keyword evidence="12" id="KW-1185">Reference proteome</keyword>
<dbReference type="OrthoDB" id="206201at2759"/>
<evidence type="ECO:0000256" key="6">
    <source>
        <dbReference type="ARBA" id="ARBA00023180"/>
    </source>
</evidence>
<dbReference type="PROSITE" id="PS51892">
    <property type="entry name" value="SUBTILASE"/>
    <property type="match status" value="2"/>
</dbReference>
<evidence type="ECO:0000313" key="11">
    <source>
        <dbReference type="EMBL" id="KFK31539.1"/>
    </source>
</evidence>
<dbReference type="Pfam" id="PF00082">
    <property type="entry name" value="Peptidase_S8"/>
    <property type="match status" value="2"/>
</dbReference>
<dbReference type="InterPro" id="IPR045051">
    <property type="entry name" value="SBT"/>
</dbReference>
<dbReference type="eggNOG" id="ENOG502QRC5">
    <property type="taxonomic scope" value="Eukaryota"/>
</dbReference>
<dbReference type="InterPro" id="IPR034197">
    <property type="entry name" value="Peptidases_S8_3"/>
</dbReference>
<feature type="domain" description="Inhibitor I9" evidence="10">
    <location>
        <begin position="297"/>
        <end position="375"/>
    </location>
</feature>
<proteinExistence type="inferred from homology"/>
<dbReference type="Gene3D" id="3.30.70.80">
    <property type="entry name" value="Peptidase S8 propeptide/proteinase inhibitor I9"/>
    <property type="match status" value="1"/>
</dbReference>
<keyword evidence="3" id="KW-0732">Signal</keyword>
<accession>A0A087GNT7</accession>
<name>A0A087GNT7_ARAAL</name>
<dbReference type="InterPro" id="IPR037045">
    <property type="entry name" value="S8pro/Inhibitor_I9_sf"/>
</dbReference>
<dbReference type="InterPro" id="IPR036852">
    <property type="entry name" value="Peptidase_S8/S53_dom_sf"/>
</dbReference>
<evidence type="ECO:0000256" key="5">
    <source>
        <dbReference type="ARBA" id="ARBA00022825"/>
    </source>
</evidence>
<organism evidence="11 12">
    <name type="scientific">Arabis alpina</name>
    <name type="common">Alpine rock-cress</name>
    <dbReference type="NCBI Taxonomy" id="50452"/>
    <lineage>
        <taxon>Eukaryota</taxon>
        <taxon>Viridiplantae</taxon>
        <taxon>Streptophyta</taxon>
        <taxon>Embryophyta</taxon>
        <taxon>Tracheophyta</taxon>
        <taxon>Spermatophyta</taxon>
        <taxon>Magnoliopsida</taxon>
        <taxon>eudicotyledons</taxon>
        <taxon>Gunneridae</taxon>
        <taxon>Pentapetalae</taxon>
        <taxon>rosids</taxon>
        <taxon>malvids</taxon>
        <taxon>Brassicales</taxon>
        <taxon>Brassicaceae</taxon>
        <taxon>Arabideae</taxon>
        <taxon>Arabis</taxon>
    </lineage>
</organism>
<dbReference type="PRINTS" id="PR00723">
    <property type="entry name" value="SUBTILISIN"/>
</dbReference>
<dbReference type="Gene3D" id="3.50.30.30">
    <property type="match status" value="1"/>
</dbReference>
<dbReference type="AlphaFoldDB" id="A0A087GNT7"/>
<dbReference type="PANTHER" id="PTHR10795">
    <property type="entry name" value="PROPROTEIN CONVERTASE SUBTILISIN/KEXIN"/>
    <property type="match status" value="1"/>
</dbReference>
<sequence length="942" mass="101144">MGSASGGAPLARLAVYKACWAIPNVEKIDRNMCIEEDMLAAIDDAIVDGVHVISISIGTADPWPILQDGIAIGSLHAIKRNIVVVASAGNSGPKLGTVSNLAPWIITAGASTLDRDFIGGLVLVAVTSRVVEKILQYLKTDKKPIAFIKPGKTVYKSKPAPFVADFSSRGPSLLDPNILKPDITAPGVNILAAWSGADGPSKISVDQRVVEYNFDSGTSMACPHVSGAIALLKAIHPKWSSAAIRSALMTTAWTTNDEKKPIQDTNGLPANPFALGSGQFRPTKAADPASCTKEKQVYIVYFGEHKGDKALHEIEDHHYSYLQSVKESAEEAKSSLLYSYKHSINGFAAELTADEASRLKGRIGVVSVFKSDPRKYKTHTTRSWEFVGLKDEELGDSGGDNKYQNLQVNDRFGVGRKFLKKAKHGDGVIVGIIDNGVWPESRSFSDKGMGPVPESWKGICQTGVAFQLFSFKIIGARYYARGYERYYGRFNAEANQDFLSPRDADGHGSHTASTAVGRQVNGVSVFNGIAKGTASGGASLARLAVYKACWAFPNADKSHGNTCFDEDILAAFDDAIADGVHVISISIGTAVPQPYLKDGIAIGALHAVKRDIVVAASAGNEGPGAETLSNPAPWVITVGASSLDRYFIGRLELGDGYKYESDSLTTLKMDKFAPLVYAADVVVPGVSMNDAALCLPNSLSPERVEDRPEDSVYPYQPAPFMAGFSSRGPNWVDPNILKPDITAPGLNILAAWSGADSANRVSIDRRVLDYNFDSGTSMSCPHVAGAIALLKSIHPTWSSAAIRSALMTTASMANEDNEPIKDYDGYQADPFALGSRHFRPTKAANPGLVYDASYQSYLLYCCSLGLTEIDTTFQCPSQVPPPYNLNYPSVAMPYLTGTVAVTRTVTCVGLAGEARRGRYRFGWFSWTDGHHVVRSPIAVSLV</sequence>
<evidence type="ECO:0000256" key="1">
    <source>
        <dbReference type="ARBA" id="ARBA00011073"/>
    </source>
</evidence>
<comment type="similarity">
    <text evidence="1 8">Belongs to the peptidase S8 family.</text>
</comment>
<dbReference type="InterPro" id="IPR010259">
    <property type="entry name" value="S8pro/Inhibitor_I9"/>
</dbReference>
<keyword evidence="4 8" id="KW-0378">Hydrolase</keyword>
<evidence type="ECO:0000256" key="8">
    <source>
        <dbReference type="PROSITE-ProRule" id="PRU01240"/>
    </source>
</evidence>
<evidence type="ECO:0000259" key="10">
    <source>
        <dbReference type="Pfam" id="PF05922"/>
    </source>
</evidence>
<dbReference type="Proteomes" id="UP000029120">
    <property type="component" value="Chromosome 6"/>
</dbReference>
<dbReference type="SUPFAM" id="SSF52743">
    <property type="entry name" value="Subtilisin-like"/>
    <property type="match status" value="2"/>
</dbReference>
<evidence type="ECO:0000259" key="9">
    <source>
        <dbReference type="Pfam" id="PF00082"/>
    </source>
</evidence>
<feature type="active site" description="Charge relay system" evidence="7 8">
    <location>
        <position position="777"/>
    </location>
</feature>
<comment type="caution">
    <text evidence="8">Lacks conserved residue(s) required for the propagation of feature annotation.</text>
</comment>
<feature type="domain" description="Peptidase S8/S53" evidence="9">
    <location>
        <begin position="425"/>
        <end position="815"/>
    </location>
</feature>
<dbReference type="PROSITE" id="PS00138">
    <property type="entry name" value="SUBTILASE_SER"/>
    <property type="match status" value="2"/>
</dbReference>
<keyword evidence="6" id="KW-0325">Glycoprotein</keyword>
<gene>
    <name evidence="11" type="ordered locus">AALP_Aa6g125500</name>
</gene>
<feature type="active site" description="Charge relay system" evidence="7 8">
    <location>
        <position position="434"/>
    </location>
</feature>
<dbReference type="CDD" id="cd04852">
    <property type="entry name" value="Peptidases_S8_3"/>
    <property type="match status" value="1"/>
</dbReference>
<dbReference type="InterPro" id="IPR000209">
    <property type="entry name" value="Peptidase_S8/S53_dom"/>
</dbReference>
<dbReference type="FunFam" id="3.30.70.80:FF:000002">
    <property type="entry name" value="Subtilisin-like protease SBT5.3"/>
    <property type="match status" value="1"/>
</dbReference>
<dbReference type="OMA" id="YATNTCF"/>
<dbReference type="InterPro" id="IPR015500">
    <property type="entry name" value="Peptidase_S8_subtilisin-rel"/>
</dbReference>
<evidence type="ECO:0000256" key="2">
    <source>
        <dbReference type="ARBA" id="ARBA00022670"/>
    </source>
</evidence>
<dbReference type="Pfam" id="PF05922">
    <property type="entry name" value="Inhibitor_I9"/>
    <property type="match status" value="1"/>
</dbReference>
<evidence type="ECO:0000256" key="3">
    <source>
        <dbReference type="ARBA" id="ARBA00022729"/>
    </source>
</evidence>
<reference evidence="12" key="1">
    <citation type="journal article" date="2015" name="Nat. Plants">
        <title>Genome expansion of Arabis alpina linked with retrotransposition and reduced symmetric DNA methylation.</title>
        <authorList>
            <person name="Willing E.M."/>
            <person name="Rawat V."/>
            <person name="Mandakova T."/>
            <person name="Maumus F."/>
            <person name="James G.V."/>
            <person name="Nordstroem K.J."/>
            <person name="Becker C."/>
            <person name="Warthmann N."/>
            <person name="Chica C."/>
            <person name="Szarzynska B."/>
            <person name="Zytnicki M."/>
            <person name="Albani M.C."/>
            <person name="Kiefer C."/>
            <person name="Bergonzi S."/>
            <person name="Castaings L."/>
            <person name="Mateos J.L."/>
            <person name="Berns M.C."/>
            <person name="Bujdoso N."/>
            <person name="Piofczyk T."/>
            <person name="de Lorenzo L."/>
            <person name="Barrero-Sicilia C."/>
            <person name="Mateos I."/>
            <person name="Piednoel M."/>
            <person name="Hagmann J."/>
            <person name="Chen-Min-Tao R."/>
            <person name="Iglesias-Fernandez R."/>
            <person name="Schuster S.C."/>
            <person name="Alonso-Blanco C."/>
            <person name="Roudier F."/>
            <person name="Carbonero P."/>
            <person name="Paz-Ares J."/>
            <person name="Davis S.J."/>
            <person name="Pecinka A."/>
            <person name="Quesneville H."/>
            <person name="Colot V."/>
            <person name="Lysak M.A."/>
            <person name="Weigel D."/>
            <person name="Coupland G."/>
            <person name="Schneeberger K."/>
        </authorList>
    </citation>
    <scope>NUCLEOTIDE SEQUENCE [LARGE SCALE GENOMIC DNA]</scope>
    <source>
        <strain evidence="12">cv. Pajares</strain>
    </source>
</reference>
<evidence type="ECO:0000313" key="12">
    <source>
        <dbReference type="Proteomes" id="UP000029120"/>
    </source>
</evidence>
<dbReference type="EMBL" id="CM002874">
    <property type="protein sequence ID" value="KFK31539.1"/>
    <property type="molecule type" value="Genomic_DNA"/>
</dbReference>
<evidence type="ECO:0000256" key="4">
    <source>
        <dbReference type="ARBA" id="ARBA00022801"/>
    </source>
</evidence>
<evidence type="ECO:0000256" key="7">
    <source>
        <dbReference type="PIRSR" id="PIRSR615500-1"/>
    </source>
</evidence>
<protein>
    <submittedName>
        <fullName evidence="11">Uncharacterized protein</fullName>
    </submittedName>
</protein>
<dbReference type="InterPro" id="IPR023828">
    <property type="entry name" value="Peptidase_S8_Ser-AS"/>
</dbReference>
<dbReference type="FunFam" id="3.40.50.200:FF:000006">
    <property type="entry name" value="Subtilisin-like protease SBT1.5"/>
    <property type="match status" value="1"/>
</dbReference>
<keyword evidence="2 8" id="KW-0645">Protease</keyword>
<feature type="active site" description="Charge relay system" evidence="7 8">
    <location>
        <position position="507"/>
    </location>
</feature>
<dbReference type="Gramene" id="KFK31539">
    <property type="protein sequence ID" value="KFK31539"/>
    <property type="gene ID" value="AALP_AA6G125500"/>
</dbReference>
<dbReference type="GO" id="GO:0004252">
    <property type="term" value="F:serine-type endopeptidase activity"/>
    <property type="evidence" value="ECO:0007669"/>
    <property type="project" value="UniProtKB-UniRule"/>
</dbReference>
<feature type="domain" description="Peptidase S8/S53" evidence="9">
    <location>
        <begin position="6"/>
        <end position="263"/>
    </location>
</feature>
<dbReference type="Gene3D" id="3.40.50.200">
    <property type="entry name" value="Peptidase S8/S53 domain"/>
    <property type="match status" value="2"/>
</dbReference>